<dbReference type="PANTHER" id="PTHR34574">
    <property type="entry name" value="CALCIUM-BINDING EF-HAND FAMILY PROTEIN-RELATED"/>
    <property type="match status" value="1"/>
</dbReference>
<dbReference type="AlphaFoldDB" id="A0A9J5ZPE5"/>
<dbReference type="PANTHER" id="PTHR34574:SF10">
    <property type="entry name" value="OS09G0482800 PROTEIN"/>
    <property type="match status" value="1"/>
</dbReference>
<reference evidence="3 4" key="1">
    <citation type="submission" date="2020-09" db="EMBL/GenBank/DDBJ databases">
        <title>De no assembly of potato wild relative species, Solanum commersonii.</title>
        <authorList>
            <person name="Cho K."/>
        </authorList>
    </citation>
    <scope>NUCLEOTIDE SEQUENCE [LARGE SCALE GENOMIC DNA]</scope>
    <source>
        <strain evidence="3">LZ3.2</strain>
        <tissue evidence="3">Leaf</tissue>
    </source>
</reference>
<keyword evidence="4" id="KW-1185">Reference proteome</keyword>
<name>A0A9J5ZPE5_SOLCO</name>
<comment type="caution">
    <text evidence="3">The sequence shown here is derived from an EMBL/GenBank/DDBJ whole genome shotgun (WGS) entry which is preliminary data.</text>
</comment>
<organism evidence="3 4">
    <name type="scientific">Solanum commersonii</name>
    <name type="common">Commerson's wild potato</name>
    <name type="synonym">Commerson's nightshade</name>
    <dbReference type="NCBI Taxonomy" id="4109"/>
    <lineage>
        <taxon>Eukaryota</taxon>
        <taxon>Viridiplantae</taxon>
        <taxon>Streptophyta</taxon>
        <taxon>Embryophyta</taxon>
        <taxon>Tracheophyta</taxon>
        <taxon>Spermatophyta</taxon>
        <taxon>Magnoliopsida</taxon>
        <taxon>eudicotyledons</taxon>
        <taxon>Gunneridae</taxon>
        <taxon>Pentapetalae</taxon>
        <taxon>asterids</taxon>
        <taxon>lamiids</taxon>
        <taxon>Solanales</taxon>
        <taxon>Solanaceae</taxon>
        <taxon>Solanoideae</taxon>
        <taxon>Solaneae</taxon>
        <taxon>Solanum</taxon>
    </lineage>
</organism>
<protein>
    <recommendedName>
        <fullName evidence="2">EF-hand domain-containing protein</fullName>
    </recommendedName>
</protein>
<sequence>MSVEVLDGATILSFVEDEEAFSEFIAERFNNLDKNHDGILSYSEMLKELQGLRVFDTHFGIDVKTDPNEVSRVYSSIFVQFDRDSNGTVDLEEFKQEMKEMMVAMANGLGFLPIQMVLEENKVLDGATILSFVEDEQAFSEFITERFNNLDKNHDGILSYSEMLKELQGLRVFDTHFGIDVKIDPNEVSRVYSSIFVQFDRDSNGTVDLEEFKQEMKEMMVAMANGLGFLPIQMVLEENSFLKKAVDRELKYYSI</sequence>
<dbReference type="EMBL" id="JACXVP010000003">
    <property type="protein sequence ID" value="KAG5614046.1"/>
    <property type="molecule type" value="Genomic_DNA"/>
</dbReference>
<dbReference type="SUPFAM" id="SSF47473">
    <property type="entry name" value="EF-hand"/>
    <property type="match status" value="1"/>
</dbReference>
<evidence type="ECO:0000313" key="3">
    <source>
        <dbReference type="EMBL" id="KAG5614046.1"/>
    </source>
</evidence>
<dbReference type="PROSITE" id="PS00018">
    <property type="entry name" value="EF_HAND_1"/>
    <property type="match status" value="4"/>
</dbReference>
<dbReference type="InterPro" id="IPR011992">
    <property type="entry name" value="EF-hand-dom_pair"/>
</dbReference>
<accession>A0A9J5ZPE5</accession>
<dbReference type="InterPro" id="IPR018247">
    <property type="entry name" value="EF_Hand_1_Ca_BS"/>
</dbReference>
<evidence type="ECO:0000313" key="4">
    <source>
        <dbReference type="Proteomes" id="UP000824120"/>
    </source>
</evidence>
<evidence type="ECO:0000259" key="2">
    <source>
        <dbReference type="PROSITE" id="PS50222"/>
    </source>
</evidence>
<dbReference type="GO" id="GO:0005509">
    <property type="term" value="F:calcium ion binding"/>
    <property type="evidence" value="ECO:0007669"/>
    <property type="project" value="InterPro"/>
</dbReference>
<feature type="domain" description="EF-hand" evidence="2">
    <location>
        <begin position="187"/>
        <end position="222"/>
    </location>
</feature>
<dbReference type="InterPro" id="IPR002048">
    <property type="entry name" value="EF_hand_dom"/>
</dbReference>
<keyword evidence="1" id="KW-0106">Calcium</keyword>
<dbReference type="OrthoDB" id="186625at2759"/>
<feature type="domain" description="EF-hand" evidence="2">
    <location>
        <begin position="20"/>
        <end position="55"/>
    </location>
</feature>
<gene>
    <name evidence="3" type="ORF">H5410_013870</name>
</gene>
<feature type="domain" description="EF-hand" evidence="2">
    <location>
        <begin position="138"/>
        <end position="173"/>
    </location>
</feature>
<proteinExistence type="predicted"/>
<dbReference type="Gene3D" id="1.10.238.10">
    <property type="entry name" value="EF-hand"/>
    <property type="match status" value="2"/>
</dbReference>
<dbReference type="SMART" id="SM00054">
    <property type="entry name" value="EFh"/>
    <property type="match status" value="4"/>
</dbReference>
<dbReference type="PROSITE" id="PS50222">
    <property type="entry name" value="EF_HAND_2"/>
    <property type="match status" value="4"/>
</dbReference>
<dbReference type="Proteomes" id="UP000824120">
    <property type="component" value="Chromosome 3"/>
</dbReference>
<dbReference type="Pfam" id="PF13499">
    <property type="entry name" value="EF-hand_7"/>
    <property type="match status" value="2"/>
</dbReference>
<evidence type="ECO:0000256" key="1">
    <source>
        <dbReference type="ARBA" id="ARBA00022837"/>
    </source>
</evidence>
<feature type="domain" description="EF-hand" evidence="2">
    <location>
        <begin position="69"/>
        <end position="104"/>
    </location>
</feature>